<comment type="caution">
    <text evidence="2">The sequence shown here is derived from an EMBL/GenBank/DDBJ whole genome shotgun (WGS) entry which is preliminary data.</text>
</comment>
<reference evidence="2 3" key="1">
    <citation type="submission" date="2017-06" db="EMBL/GenBank/DDBJ databases">
        <title>A platform for efficient transgenesis in Macrostomum lignano, a flatworm model organism for stem cell research.</title>
        <authorList>
            <person name="Berezikov E."/>
        </authorList>
    </citation>
    <scope>NUCLEOTIDE SEQUENCE [LARGE SCALE GENOMIC DNA]</scope>
    <source>
        <strain evidence="2">DV1</strain>
        <tissue evidence="2">Whole organism</tissue>
    </source>
</reference>
<feature type="compositionally biased region" description="Low complexity" evidence="1">
    <location>
        <begin position="79"/>
        <end position="96"/>
    </location>
</feature>
<dbReference type="EMBL" id="NIVC01002235">
    <property type="protein sequence ID" value="PAA59745.1"/>
    <property type="molecule type" value="Genomic_DNA"/>
</dbReference>
<organism evidence="2 3">
    <name type="scientific">Macrostomum lignano</name>
    <dbReference type="NCBI Taxonomy" id="282301"/>
    <lineage>
        <taxon>Eukaryota</taxon>
        <taxon>Metazoa</taxon>
        <taxon>Spiralia</taxon>
        <taxon>Lophotrochozoa</taxon>
        <taxon>Platyhelminthes</taxon>
        <taxon>Rhabditophora</taxon>
        <taxon>Macrostomorpha</taxon>
        <taxon>Macrostomida</taxon>
        <taxon>Macrostomidae</taxon>
        <taxon>Macrostomum</taxon>
    </lineage>
</organism>
<protein>
    <submittedName>
        <fullName evidence="2">Uncharacterized protein</fullName>
    </submittedName>
</protein>
<dbReference type="Proteomes" id="UP000215902">
    <property type="component" value="Unassembled WGS sequence"/>
</dbReference>
<gene>
    <name evidence="2" type="ORF">BOX15_Mlig028796g1</name>
</gene>
<feature type="region of interest" description="Disordered" evidence="1">
    <location>
        <begin position="77"/>
        <end position="96"/>
    </location>
</feature>
<evidence type="ECO:0000313" key="2">
    <source>
        <dbReference type="EMBL" id="PAA59745.1"/>
    </source>
</evidence>
<sequence length="258" mass="28847">MGLRRRIERLLNRSDRRRSSSQPRCCQLERQQQQQHDLGAKPQLGRRGPLATSNQKLCHLSKRYGCEIDIVSTSGNHYSSFSTTSSKSSSSASESTNCHRDSIVDAWRSSSNNPRRMHFLRLETGADTSCCVAELSTTSGSSLPSTTSSGNGGSGAAVYEEIVEPLYDRVDSGDTRLSVDDEGGYRYSDGYWRYASLPRRQHRIRPTIPLPAPPPTLQPLPPLNAQQLNHQHHHQLQQRLLPLGCTQIDWRGVKCTSF</sequence>
<feature type="region of interest" description="Disordered" evidence="1">
    <location>
        <begin position="11"/>
        <end position="50"/>
    </location>
</feature>
<evidence type="ECO:0000256" key="1">
    <source>
        <dbReference type="SAM" id="MobiDB-lite"/>
    </source>
</evidence>
<keyword evidence="3" id="KW-1185">Reference proteome</keyword>
<name>A0A267EDV2_9PLAT</name>
<evidence type="ECO:0000313" key="3">
    <source>
        <dbReference type="Proteomes" id="UP000215902"/>
    </source>
</evidence>
<dbReference type="AlphaFoldDB" id="A0A267EDV2"/>
<accession>A0A267EDV2</accession>
<proteinExistence type="predicted"/>
<feature type="compositionally biased region" description="Low complexity" evidence="1">
    <location>
        <begin position="20"/>
        <end position="35"/>
    </location>
</feature>